<evidence type="ECO:0000313" key="1">
    <source>
        <dbReference type="EMBL" id="QGY05607.1"/>
    </source>
</evidence>
<reference evidence="1 2" key="1">
    <citation type="journal article" date="2012" name="Genet. Mol. Biol.">
        <title>Analysis of 16S rRNA and mxaF genes revealing insights into Methylobacterium niche-specific plant association.</title>
        <authorList>
            <person name="Dourado M.N."/>
            <person name="Andreote F.D."/>
            <person name="Dini-Andreote F."/>
            <person name="Conti R."/>
            <person name="Araujo J.M."/>
            <person name="Araujo W.L."/>
        </authorList>
    </citation>
    <scope>NUCLEOTIDE SEQUENCE [LARGE SCALE GENOMIC DNA]</scope>
    <source>
        <strain evidence="1 2">SR1.6/6</strain>
    </source>
</reference>
<dbReference type="OrthoDB" id="7998431at2"/>
<dbReference type="AlphaFoldDB" id="A0A6B9FT53"/>
<dbReference type="RefSeq" id="WP_010684468.1">
    <property type="nucleotide sequence ID" value="NZ_CP043538.1"/>
</dbReference>
<protein>
    <submittedName>
        <fullName evidence="1">Uncharacterized protein</fullName>
    </submittedName>
</protein>
<organism evidence="1 2">
    <name type="scientific">Methylobacterium mesophilicum SR1.6/6</name>
    <dbReference type="NCBI Taxonomy" id="908290"/>
    <lineage>
        <taxon>Bacteria</taxon>
        <taxon>Pseudomonadati</taxon>
        <taxon>Pseudomonadota</taxon>
        <taxon>Alphaproteobacteria</taxon>
        <taxon>Hyphomicrobiales</taxon>
        <taxon>Methylobacteriaceae</taxon>
        <taxon>Methylobacterium</taxon>
    </lineage>
</organism>
<reference evidence="1 2" key="2">
    <citation type="journal article" date="2013" name="Genome Announc.">
        <title>Draft Genome Sequence of Methylobacterium mesophilicum Strain SR1.6/6, Isolated from Citrus sinensis.</title>
        <authorList>
            <person name="Marinho Almeida D."/>
            <person name="Dini-Andreote F."/>
            <person name="Camargo Neves A.A."/>
            <person name="Juca Ramos R.T."/>
            <person name="Andreote F.D."/>
            <person name="Carneiro A.R."/>
            <person name="Oliveira de Souza Lima A."/>
            <person name="Caracciolo Gomes de Sa P.H."/>
            <person name="Ribeiro Barbosa M.S."/>
            <person name="Araujo W.L."/>
            <person name="Silva A."/>
        </authorList>
    </citation>
    <scope>NUCLEOTIDE SEQUENCE [LARGE SCALE GENOMIC DNA]</scope>
    <source>
        <strain evidence="1 2">SR1.6/6</strain>
    </source>
</reference>
<evidence type="ECO:0000313" key="2">
    <source>
        <dbReference type="Proteomes" id="UP000012488"/>
    </source>
</evidence>
<sequence>MGDASPTADWADIVTDAYCADAKPPLTQELADRVREALAKAVAAPAGDALGSLMDRLNEGLDAFETELRSVVGPRVTSLDEATGAVAMKHRSEAGQPLRAFGGQ</sequence>
<dbReference type="Proteomes" id="UP000012488">
    <property type="component" value="Chromosome"/>
</dbReference>
<proteinExistence type="predicted"/>
<gene>
    <name evidence="1" type="ORF">MMSR116_29700</name>
</gene>
<dbReference type="EMBL" id="CP043538">
    <property type="protein sequence ID" value="QGY05607.1"/>
    <property type="molecule type" value="Genomic_DNA"/>
</dbReference>
<accession>A0A6B9FT53</accession>
<name>A0A6B9FT53_9HYPH</name>
<dbReference type="KEGG" id="mmes:MMSR116_29700"/>